<dbReference type="Gene3D" id="1.10.287.540">
    <property type="entry name" value="Helix hairpin bin"/>
    <property type="match status" value="1"/>
</dbReference>
<keyword evidence="2" id="KW-1133">Transmembrane helix</keyword>
<evidence type="ECO:0000313" key="3">
    <source>
        <dbReference type="EMBL" id="SMF02165.1"/>
    </source>
</evidence>
<dbReference type="GO" id="GO:0043107">
    <property type="term" value="P:type IV pilus-dependent motility"/>
    <property type="evidence" value="ECO:0007669"/>
    <property type="project" value="InterPro"/>
</dbReference>
<dbReference type="PROSITE" id="PS51257">
    <property type="entry name" value="PROKAR_LIPOPROTEIN"/>
    <property type="match status" value="1"/>
</dbReference>
<dbReference type="InterPro" id="IPR014717">
    <property type="entry name" value="Transl_elong_EF1B/ribsomal_bS6"/>
</dbReference>
<dbReference type="AlphaFoldDB" id="A0A1Y6BAZ3"/>
<dbReference type="Gene3D" id="3.30.70.60">
    <property type="match status" value="1"/>
</dbReference>
<evidence type="ECO:0000313" key="4">
    <source>
        <dbReference type="Proteomes" id="UP000192920"/>
    </source>
</evidence>
<dbReference type="Proteomes" id="UP000192920">
    <property type="component" value="Unassembled WGS sequence"/>
</dbReference>
<dbReference type="GO" id="GO:0043683">
    <property type="term" value="P:type IV pilus assembly"/>
    <property type="evidence" value="ECO:0007669"/>
    <property type="project" value="InterPro"/>
</dbReference>
<keyword evidence="1" id="KW-0175">Coiled coil</keyword>
<feature type="coiled-coil region" evidence="1">
    <location>
        <begin position="49"/>
        <end position="93"/>
    </location>
</feature>
<dbReference type="PANTHER" id="PTHR39555">
    <property type="entry name" value="FIMBRIAL ASSEMBLY PROTEIN PILO-LIKE PROTEIN-RELATED"/>
    <property type="match status" value="1"/>
</dbReference>
<dbReference type="Pfam" id="PF04350">
    <property type="entry name" value="PilO"/>
    <property type="match status" value="1"/>
</dbReference>
<protein>
    <submittedName>
        <fullName evidence="3">Type IV pilus assembly protein PilO</fullName>
    </submittedName>
</protein>
<name>A0A1Y6BAZ3_9NEIS</name>
<keyword evidence="4" id="KW-1185">Reference proteome</keyword>
<evidence type="ECO:0000256" key="2">
    <source>
        <dbReference type="SAM" id="Phobius"/>
    </source>
</evidence>
<keyword evidence="2" id="KW-0472">Membrane</keyword>
<dbReference type="PANTHER" id="PTHR39555:SF1">
    <property type="entry name" value="TYPE IV PILUS INNER MEMBRANE COMPONENT PILO"/>
    <property type="match status" value="1"/>
</dbReference>
<proteinExistence type="predicted"/>
<dbReference type="PIRSF" id="PIRSF016482">
    <property type="entry name" value="PilO"/>
    <property type="match status" value="1"/>
</dbReference>
<accession>A0A1Y6BAZ3</accession>
<reference evidence="4" key="1">
    <citation type="submission" date="2017-04" db="EMBL/GenBank/DDBJ databases">
        <authorList>
            <person name="Varghese N."/>
            <person name="Submissions S."/>
        </authorList>
    </citation>
    <scope>NUCLEOTIDE SEQUENCE [LARGE SCALE GENOMIC DNA]</scope>
    <source>
        <strain evidence="4">DSM 22618</strain>
    </source>
</reference>
<sequence length="214" mass="23702">MTLDELRNLDPKDMPNWPLPAQFGALACLIGLVVFLGYYLVLGDQLDTLNSAQRQEEQLKQTYLDKKRQAVNLAALEQQLAEIQRSFGALLKQLPSKSEMESLLTEINQAGIGRGLQFELFRPGGEIKSAEMAELPISIRLTGNYKELASFVSDVGQLSRIVTLSDIKLTPADSKTGPTASPRLNLEATAKTYRSLEPEERLAALNKNKNEAKK</sequence>
<feature type="transmembrane region" description="Helical" evidence="2">
    <location>
        <begin position="20"/>
        <end position="41"/>
    </location>
</feature>
<dbReference type="InterPro" id="IPR007445">
    <property type="entry name" value="PilO"/>
</dbReference>
<dbReference type="STRING" id="1123014.SAMN02745746_00780"/>
<dbReference type="EMBL" id="FXAG01000003">
    <property type="protein sequence ID" value="SMF02165.1"/>
    <property type="molecule type" value="Genomic_DNA"/>
</dbReference>
<organism evidence="3 4">
    <name type="scientific">Pseudogulbenkiania subflava DSM 22618</name>
    <dbReference type="NCBI Taxonomy" id="1123014"/>
    <lineage>
        <taxon>Bacteria</taxon>
        <taxon>Pseudomonadati</taxon>
        <taxon>Pseudomonadota</taxon>
        <taxon>Betaproteobacteria</taxon>
        <taxon>Neisseriales</taxon>
        <taxon>Chromobacteriaceae</taxon>
        <taxon>Pseudogulbenkiania</taxon>
    </lineage>
</organism>
<gene>
    <name evidence="3" type="ORF">SAMN02745746_00780</name>
</gene>
<keyword evidence="2" id="KW-0812">Transmembrane</keyword>
<evidence type="ECO:0000256" key="1">
    <source>
        <dbReference type="SAM" id="Coils"/>
    </source>
</evidence>
<dbReference type="RefSeq" id="WP_085275123.1">
    <property type="nucleotide sequence ID" value="NZ_FXAG01000003.1"/>
</dbReference>